<feature type="domain" description="DNA-directed DNA polymerase family B exonuclease" evidence="15">
    <location>
        <begin position="535"/>
        <end position="773"/>
    </location>
</feature>
<evidence type="ECO:0000256" key="8">
    <source>
        <dbReference type="ARBA" id="ARBA00022833"/>
    </source>
</evidence>
<dbReference type="Gene3D" id="3.30.70.2820">
    <property type="match status" value="1"/>
</dbReference>
<evidence type="ECO:0000256" key="10">
    <source>
        <dbReference type="ARBA" id="ARBA00023125"/>
    </source>
</evidence>
<comment type="subcellular location">
    <subcellularLocation>
        <location evidence="1">Nucleus</location>
    </subcellularLocation>
</comment>
<dbReference type="Pfam" id="PF08996">
    <property type="entry name" value="zf-DNA_Pol"/>
    <property type="match status" value="1"/>
</dbReference>
<keyword evidence="9 12" id="KW-0239">DNA-directed DNA polymerase</keyword>
<keyword evidence="11" id="KW-0539">Nucleus</keyword>
<dbReference type="PROSITE" id="PS00116">
    <property type="entry name" value="DNA_POLYMERASE_B"/>
    <property type="match status" value="1"/>
</dbReference>
<dbReference type="InterPro" id="IPR043502">
    <property type="entry name" value="DNA/RNA_pol_sf"/>
</dbReference>
<dbReference type="Gene3D" id="1.10.132.60">
    <property type="entry name" value="DNA polymerase family B, C-terminal domain"/>
    <property type="match status" value="1"/>
</dbReference>
<dbReference type="GO" id="GO:0006281">
    <property type="term" value="P:DNA repair"/>
    <property type="evidence" value="ECO:0007669"/>
    <property type="project" value="UniProtKB-ARBA"/>
</dbReference>
<evidence type="ECO:0000256" key="7">
    <source>
        <dbReference type="ARBA" id="ARBA00022771"/>
    </source>
</evidence>
<dbReference type="InterPro" id="IPR015088">
    <property type="entry name" value="Znf_DNA-dir_DNA_pol_B_alpha"/>
</dbReference>
<dbReference type="GO" id="GO:0003887">
    <property type="term" value="F:DNA-directed DNA polymerase activity"/>
    <property type="evidence" value="ECO:0007669"/>
    <property type="project" value="UniProtKB-KW"/>
</dbReference>
<evidence type="ECO:0000313" key="19">
    <source>
        <dbReference type="Proteomes" id="UP001355207"/>
    </source>
</evidence>
<evidence type="ECO:0000256" key="1">
    <source>
        <dbReference type="ARBA" id="ARBA00004123"/>
    </source>
</evidence>
<sequence length="1521" mass="170878">MAPAKGLAALREARARGGRLGQWKPSDSEIYDEVTDDQYRSIVGDRLEDDFIEDDDQGDYVDRGVDEWNNGRDDDDESEDEDAFEGEDEEFRKARQLKKARAKARASTGKTASKTTKPKTKSGLSDYARPSTGGSTSYRPALNAMQEDDFMASLLSSVTSASNESSNRKRKSSPDIPSSEPLHPSSDSSFFSSSGTSRKRYGAEEDEDDDDDPPSIWDSKRGIMSKGKGKKPRTSDITVVPDHKYTNRDHENDHFADDDFIMDINDDDKTPIKPEPFDENDEDEDEMQIRKVKPLTTATTKLNGATTTARRRVNNSNSVKNIVKPDTVIVKPEPVDEENMEIVKPRIATTATPRNGKTLIPGTSHWSSIQESLLQPQTPVKGSELEEVKAPVGSTKAENVLEKDGSLSMFWLDHFEQDGVVLFVGKVLDKQTGKYVSACVSINGIERNLFVKPRAKRFVQGQETDEEVSRTDVFSEFDNIRRKAGIEEWAASYVQRKYAFEDKTVEKGESEWMKVAYGFDQPEIPMGTTGQTFSHVFGTNTTPFELLVVKRKIMGPCWLKIQNPTLSTKSASWCKIEFTVSDPKTVNPFSETDNSAPKDTPPLTIMSISLRTIVNHRENKTELLCATTRTWEGCNIEDPTPPDQLRSSLNTIIRPIEKFPPGLEARGKTDRSPFQTVKAERALLNSLLATIQRHDPDVIVGHNFLGNTFEALLYRLKELKADHWSRIGRFRRKGFNISKGGSNHRLLAGRLVADLSSDAAKGMISSTTWSLTEMCGTHLKVQREDIDPEDTHSYFDHTLSSPDKLIKFIRLCEVDAFFQMAIAARVQMLPLTKQLTNLAGNSWNLTLNGGRAVRNEFILLHEFHRLKYVCPDKAPFSKKNKFQAQNDEDDPTGAAAEDIVNKPIRGKAKYSGGLVFEPKRGLWDTYIMVMDFNSLYPSIIQEYNIDFTTVDREVEDDQAEEEKIPDVPASDVAQGVLPRIIATLVNRRRQVKGLMKDKSATPAQLLQYDIRQQALKLTANSMYGCLGFAGSRFSSRPLAALTTFKGREILTHTRELAESLQLDVVYGDTDSVFVNSNVTSLPEAHKIANDFKKLVNERYKLLEIDLDAIFERILLLNKKKYAAVKIEDNGERKTEVKGLDMKRREFSKVSKDASSAVLKEILSGESTEIVVEKIHELLTNLGEAVKNGSIPLDDFIIFKRLGKNPEDYPDKKSQPHVQVALKMKTKGASVRAHDVIPYIMCLDESGKGGKTAQAERAFHPDDLRRQGSELKIDYDFYLDTQILQPVLRLCETIEGTERSRLAECLGLDPSRYASSGSGVTDEKQFFTFESQISDKERFKEADPLQLRCVACESTFTFQGLMEESTNVQPVGISCSACHAIVHPASVSIQLENQIRSHISRYYLGWTVCDGEGCGARTRMMSVYGKRCLGLVKEGCRGTVRLEYNDSKLYNQLLYYRSLFDGEKAISTSRGSARFEEIRALVLPNTALFTQLLNAIDGYLDKNGRRFVDMKGLFGFMERIRI</sequence>
<feature type="compositionally biased region" description="Basic residues" evidence="13">
    <location>
        <begin position="94"/>
        <end position="104"/>
    </location>
</feature>
<evidence type="ECO:0000256" key="11">
    <source>
        <dbReference type="ARBA" id="ARBA00023242"/>
    </source>
</evidence>
<name>A0AAX4JPS5_9TREE</name>
<gene>
    <name evidence="18" type="ORF">L201_002251</name>
</gene>
<evidence type="ECO:0000256" key="4">
    <source>
        <dbReference type="ARBA" id="ARBA00022695"/>
    </source>
</evidence>
<feature type="domain" description="DNA-directed DNA polymerase family B multifunctional" evidence="14">
    <location>
        <begin position="842"/>
        <end position="1293"/>
    </location>
</feature>
<dbReference type="PANTHER" id="PTHR45861:SF1">
    <property type="entry name" value="DNA POLYMERASE ALPHA CATALYTIC SUBUNIT"/>
    <property type="match status" value="1"/>
</dbReference>
<keyword evidence="4 12" id="KW-0548">Nucleotidyltransferase</keyword>
<evidence type="ECO:0000259" key="15">
    <source>
        <dbReference type="Pfam" id="PF03104"/>
    </source>
</evidence>
<feature type="region of interest" description="Disordered" evidence="13">
    <location>
        <begin position="45"/>
        <end position="253"/>
    </location>
</feature>
<feature type="domain" description="Zinc finger DNA-directed DNA polymerase family B alpha" evidence="16">
    <location>
        <begin position="1330"/>
        <end position="1513"/>
    </location>
</feature>
<keyword evidence="7" id="KW-0863">Zinc-finger</keyword>
<feature type="compositionally biased region" description="Low complexity" evidence="13">
    <location>
        <begin position="105"/>
        <end position="125"/>
    </location>
</feature>
<evidence type="ECO:0000256" key="13">
    <source>
        <dbReference type="SAM" id="MobiDB-lite"/>
    </source>
</evidence>
<dbReference type="InterPro" id="IPR006172">
    <property type="entry name" value="DNA-dir_DNA_pol_B"/>
</dbReference>
<dbReference type="SUPFAM" id="SSF53098">
    <property type="entry name" value="Ribonuclease H-like"/>
    <property type="match status" value="1"/>
</dbReference>
<evidence type="ECO:0000256" key="3">
    <source>
        <dbReference type="ARBA" id="ARBA00022679"/>
    </source>
</evidence>
<dbReference type="EMBL" id="CP144099">
    <property type="protein sequence ID" value="WWC87362.1"/>
    <property type="molecule type" value="Genomic_DNA"/>
</dbReference>
<feature type="compositionally biased region" description="Low complexity" evidence="13">
    <location>
        <begin position="152"/>
        <end position="165"/>
    </location>
</feature>
<evidence type="ECO:0000259" key="16">
    <source>
        <dbReference type="Pfam" id="PF08996"/>
    </source>
</evidence>
<feature type="compositionally biased region" description="Acidic residues" evidence="13">
    <location>
        <begin position="47"/>
        <end position="59"/>
    </location>
</feature>
<comment type="catalytic activity">
    <reaction evidence="12">
        <text>DNA(n) + a 2'-deoxyribonucleoside 5'-triphosphate = DNA(n+1) + diphosphate</text>
        <dbReference type="Rhea" id="RHEA:22508"/>
        <dbReference type="Rhea" id="RHEA-COMP:17339"/>
        <dbReference type="Rhea" id="RHEA-COMP:17340"/>
        <dbReference type="ChEBI" id="CHEBI:33019"/>
        <dbReference type="ChEBI" id="CHEBI:61560"/>
        <dbReference type="ChEBI" id="CHEBI:173112"/>
        <dbReference type="EC" id="2.7.7.7"/>
    </reaction>
</comment>
<dbReference type="Proteomes" id="UP001355207">
    <property type="component" value="Chromosome 2"/>
</dbReference>
<dbReference type="NCBIfam" id="TIGR00592">
    <property type="entry name" value="pol2"/>
    <property type="match status" value="1"/>
</dbReference>
<feature type="domain" description="DNA polymerase alpha catalytic subunit N-terminal" evidence="17">
    <location>
        <begin position="7"/>
        <end position="68"/>
    </location>
</feature>
<dbReference type="GO" id="GO:0005658">
    <property type="term" value="C:alpha DNA polymerase:primase complex"/>
    <property type="evidence" value="ECO:0007669"/>
    <property type="project" value="UniProtKB-ARBA"/>
</dbReference>
<keyword evidence="5 12" id="KW-0235">DNA replication</keyword>
<dbReference type="InterPro" id="IPR006133">
    <property type="entry name" value="DNA-dir_DNA_pol_B_exonuc"/>
</dbReference>
<dbReference type="GO" id="GO:0006273">
    <property type="term" value="P:lagging strand elongation"/>
    <property type="evidence" value="ECO:0007669"/>
    <property type="project" value="TreeGrafter"/>
</dbReference>
<evidence type="ECO:0000256" key="12">
    <source>
        <dbReference type="RuleBase" id="RU000442"/>
    </source>
</evidence>
<keyword evidence="3 12" id="KW-0808">Transferase</keyword>
<keyword evidence="6" id="KW-0479">Metal-binding</keyword>
<dbReference type="FunFam" id="1.10.287.690:FF:000003">
    <property type="entry name" value="DNA polymerase"/>
    <property type="match status" value="1"/>
</dbReference>
<evidence type="ECO:0000256" key="9">
    <source>
        <dbReference type="ARBA" id="ARBA00022932"/>
    </source>
</evidence>
<dbReference type="InterPro" id="IPR012337">
    <property type="entry name" value="RNaseH-like_sf"/>
</dbReference>
<keyword evidence="8" id="KW-0862">Zinc</keyword>
<organism evidence="18 19">
    <name type="scientific">Kwoniella dendrophila CBS 6074</name>
    <dbReference type="NCBI Taxonomy" id="1295534"/>
    <lineage>
        <taxon>Eukaryota</taxon>
        <taxon>Fungi</taxon>
        <taxon>Dikarya</taxon>
        <taxon>Basidiomycota</taxon>
        <taxon>Agaricomycotina</taxon>
        <taxon>Tremellomycetes</taxon>
        <taxon>Tremellales</taxon>
        <taxon>Cryptococcaceae</taxon>
        <taxon>Kwoniella</taxon>
    </lineage>
</organism>
<dbReference type="FunFam" id="1.10.132.60:FF:000004">
    <property type="entry name" value="DNA polymerase"/>
    <property type="match status" value="1"/>
</dbReference>
<dbReference type="InterPro" id="IPR017964">
    <property type="entry name" value="DNA-dir_DNA_pol_B_CS"/>
</dbReference>
<keyword evidence="19" id="KW-1185">Reference proteome</keyword>
<dbReference type="SMART" id="SM00486">
    <property type="entry name" value="POLBc"/>
    <property type="match status" value="1"/>
</dbReference>
<evidence type="ECO:0000259" key="14">
    <source>
        <dbReference type="Pfam" id="PF00136"/>
    </source>
</evidence>
<evidence type="ECO:0000256" key="6">
    <source>
        <dbReference type="ARBA" id="ARBA00022723"/>
    </source>
</evidence>
<dbReference type="RefSeq" id="XP_066074125.1">
    <property type="nucleotide sequence ID" value="XM_066218028.1"/>
</dbReference>
<feature type="compositionally biased region" description="Basic and acidic residues" evidence="13">
    <location>
        <begin position="241"/>
        <end position="253"/>
    </location>
</feature>
<dbReference type="GO" id="GO:0003697">
    <property type="term" value="F:single-stranded DNA binding"/>
    <property type="evidence" value="ECO:0007669"/>
    <property type="project" value="TreeGrafter"/>
</dbReference>
<dbReference type="PANTHER" id="PTHR45861">
    <property type="entry name" value="DNA POLYMERASE ALPHA CATALYTIC SUBUNIT"/>
    <property type="match status" value="1"/>
</dbReference>
<dbReference type="CDD" id="cd05776">
    <property type="entry name" value="DNA_polB_alpha_exo"/>
    <property type="match status" value="1"/>
</dbReference>
<dbReference type="EC" id="2.7.7.7" evidence="12"/>
<dbReference type="Gene3D" id="2.40.50.730">
    <property type="match status" value="1"/>
</dbReference>
<dbReference type="SUPFAM" id="SSF56672">
    <property type="entry name" value="DNA/RNA polymerases"/>
    <property type="match status" value="1"/>
</dbReference>
<dbReference type="GO" id="GO:0008270">
    <property type="term" value="F:zinc ion binding"/>
    <property type="evidence" value="ECO:0007669"/>
    <property type="project" value="UniProtKB-KW"/>
</dbReference>
<dbReference type="InterPro" id="IPR024647">
    <property type="entry name" value="DNA_pol_a_cat_su_N"/>
</dbReference>
<feature type="compositionally biased region" description="Acidic residues" evidence="13">
    <location>
        <begin position="204"/>
        <end position="213"/>
    </location>
</feature>
<dbReference type="GO" id="GO:0006272">
    <property type="term" value="P:leading strand elongation"/>
    <property type="evidence" value="ECO:0007669"/>
    <property type="project" value="TreeGrafter"/>
</dbReference>
<proteinExistence type="inferred from homology"/>
<feature type="compositionally biased region" description="Low complexity" evidence="13">
    <location>
        <begin position="177"/>
        <end position="194"/>
    </location>
</feature>
<dbReference type="InterPro" id="IPR023211">
    <property type="entry name" value="DNA_pol_palm_dom_sf"/>
</dbReference>
<dbReference type="Pfam" id="PF00136">
    <property type="entry name" value="DNA_pol_B"/>
    <property type="match status" value="1"/>
</dbReference>
<protein>
    <recommendedName>
        <fullName evidence="12">DNA polymerase</fullName>
        <ecNumber evidence="12">2.7.7.7</ecNumber>
    </recommendedName>
</protein>
<dbReference type="InterPro" id="IPR036397">
    <property type="entry name" value="RNaseH_sf"/>
</dbReference>
<dbReference type="FunFam" id="3.30.420.10:FF:000036">
    <property type="entry name" value="DNA polymerase"/>
    <property type="match status" value="1"/>
</dbReference>
<dbReference type="PRINTS" id="PR00106">
    <property type="entry name" value="DNAPOLB"/>
</dbReference>
<dbReference type="InterPro" id="IPR042087">
    <property type="entry name" value="DNA_pol_B_thumb"/>
</dbReference>
<comment type="similarity">
    <text evidence="2 12">Belongs to the DNA polymerase type-B family.</text>
</comment>
<keyword evidence="10 12" id="KW-0238">DNA-binding</keyword>
<dbReference type="GeneID" id="91092923"/>
<dbReference type="InterPro" id="IPR045846">
    <property type="entry name" value="POLBc_alpha"/>
</dbReference>
<evidence type="ECO:0000259" key="17">
    <source>
        <dbReference type="Pfam" id="PF12254"/>
    </source>
</evidence>
<dbReference type="InterPro" id="IPR038256">
    <property type="entry name" value="Pol_alpha_znc_sf"/>
</dbReference>
<dbReference type="Pfam" id="PF03104">
    <property type="entry name" value="DNA_pol_B_exo1"/>
    <property type="match status" value="1"/>
</dbReference>
<feature type="compositionally biased region" description="Basic and acidic residues" evidence="13">
    <location>
        <begin position="60"/>
        <end position="72"/>
    </location>
</feature>
<dbReference type="Gene3D" id="3.90.1600.10">
    <property type="entry name" value="Palm domain of DNA polymerase"/>
    <property type="match status" value="2"/>
</dbReference>
<dbReference type="Gene3D" id="1.10.3200.20">
    <property type="entry name" value="DNA Polymerase alpha, zinc finger"/>
    <property type="match status" value="1"/>
</dbReference>
<dbReference type="Gene3D" id="3.30.420.10">
    <property type="entry name" value="Ribonuclease H-like superfamily/Ribonuclease H"/>
    <property type="match status" value="1"/>
</dbReference>
<accession>A0AAX4JPS5</accession>
<dbReference type="GO" id="GO:0003682">
    <property type="term" value="F:chromatin binding"/>
    <property type="evidence" value="ECO:0007669"/>
    <property type="project" value="TreeGrafter"/>
</dbReference>
<dbReference type="InterPro" id="IPR006134">
    <property type="entry name" value="DNA-dir_DNA_pol_B_multi_dom"/>
</dbReference>
<evidence type="ECO:0000256" key="2">
    <source>
        <dbReference type="ARBA" id="ARBA00005755"/>
    </source>
</evidence>
<dbReference type="Pfam" id="PF12254">
    <property type="entry name" value="DNA_pol_alpha_N"/>
    <property type="match status" value="1"/>
</dbReference>
<reference evidence="18 19" key="1">
    <citation type="submission" date="2024-01" db="EMBL/GenBank/DDBJ databases">
        <title>Comparative genomics of Cryptococcus and Kwoniella reveals pathogenesis evolution and contrasting modes of karyotype evolution via chromosome fusion or intercentromeric recombination.</title>
        <authorList>
            <person name="Coelho M.A."/>
            <person name="David-Palma M."/>
            <person name="Shea T."/>
            <person name="Bowers K."/>
            <person name="McGinley-Smith S."/>
            <person name="Mohammad A.W."/>
            <person name="Gnirke A."/>
            <person name="Yurkov A.M."/>
            <person name="Nowrousian M."/>
            <person name="Sun S."/>
            <person name="Cuomo C.A."/>
            <person name="Heitman J."/>
        </authorList>
    </citation>
    <scope>NUCLEOTIDE SEQUENCE [LARGE SCALE GENOMIC DNA]</scope>
    <source>
        <strain evidence="18 19">CBS 6074</strain>
    </source>
</reference>
<dbReference type="GO" id="GO:0000166">
    <property type="term" value="F:nucleotide binding"/>
    <property type="evidence" value="ECO:0007669"/>
    <property type="project" value="InterPro"/>
</dbReference>
<evidence type="ECO:0000313" key="18">
    <source>
        <dbReference type="EMBL" id="WWC87362.1"/>
    </source>
</evidence>
<dbReference type="GO" id="GO:0003688">
    <property type="term" value="F:DNA replication origin binding"/>
    <property type="evidence" value="ECO:0007669"/>
    <property type="project" value="TreeGrafter"/>
</dbReference>
<evidence type="ECO:0000256" key="5">
    <source>
        <dbReference type="ARBA" id="ARBA00022705"/>
    </source>
</evidence>
<dbReference type="FunFam" id="3.30.70.2820:FF:000001">
    <property type="entry name" value="DNA polymerase"/>
    <property type="match status" value="1"/>
</dbReference>
<dbReference type="GO" id="GO:1902975">
    <property type="term" value="P:mitotic DNA replication initiation"/>
    <property type="evidence" value="ECO:0007669"/>
    <property type="project" value="InterPro"/>
</dbReference>
<dbReference type="CDD" id="cd05532">
    <property type="entry name" value="POLBc_alpha"/>
    <property type="match status" value="1"/>
</dbReference>
<feature type="compositionally biased region" description="Acidic residues" evidence="13">
    <location>
        <begin position="73"/>
        <end position="89"/>
    </location>
</feature>